<feature type="compositionally biased region" description="Basic and acidic residues" evidence="6">
    <location>
        <begin position="327"/>
        <end position="338"/>
    </location>
</feature>
<feature type="region of interest" description="Disordered" evidence="6">
    <location>
        <begin position="1"/>
        <end position="112"/>
    </location>
</feature>
<keyword evidence="4" id="KW-0539">Nucleus</keyword>
<dbReference type="InterPro" id="IPR018972">
    <property type="entry name" value="Sas10_C_dom"/>
</dbReference>
<keyword evidence="3" id="KW-0597">Phosphoprotein</keyword>
<evidence type="ECO:0000259" key="7">
    <source>
        <dbReference type="Pfam" id="PF09368"/>
    </source>
</evidence>
<proteinExistence type="inferred from homology"/>
<feature type="domain" description="Sas10 C-terminal" evidence="7">
    <location>
        <begin position="436"/>
        <end position="507"/>
    </location>
</feature>
<evidence type="ECO:0000313" key="8">
    <source>
        <dbReference type="Proteomes" id="UP000694865"/>
    </source>
</evidence>
<dbReference type="InterPro" id="IPR007146">
    <property type="entry name" value="Sas10/Utp3/C1D"/>
</dbReference>
<feature type="compositionally biased region" description="Basic residues" evidence="6">
    <location>
        <begin position="451"/>
        <end position="478"/>
    </location>
</feature>
<comment type="similarity">
    <text evidence="2">Belongs to the SAS10 family.</text>
</comment>
<name>A0ABM0GNG5_SACKO</name>
<feature type="region of interest" description="Disordered" evidence="6">
    <location>
        <begin position="449"/>
        <end position="480"/>
    </location>
</feature>
<feature type="compositionally biased region" description="Basic and acidic residues" evidence="6">
    <location>
        <begin position="14"/>
        <end position="27"/>
    </location>
</feature>
<reference evidence="9" key="1">
    <citation type="submission" date="2025-08" db="UniProtKB">
        <authorList>
            <consortium name="RefSeq"/>
        </authorList>
    </citation>
    <scope>IDENTIFICATION</scope>
    <source>
        <tissue evidence="9">Testes</tissue>
    </source>
</reference>
<comment type="subcellular location">
    <subcellularLocation>
        <location evidence="1">Nucleus</location>
    </subcellularLocation>
</comment>
<evidence type="ECO:0000256" key="6">
    <source>
        <dbReference type="SAM" id="MobiDB-lite"/>
    </source>
</evidence>
<dbReference type="Pfam" id="PF04000">
    <property type="entry name" value="Sas10_Utp3"/>
    <property type="match status" value="1"/>
</dbReference>
<evidence type="ECO:0000256" key="2">
    <source>
        <dbReference type="ARBA" id="ARBA00010979"/>
    </source>
</evidence>
<keyword evidence="5" id="KW-0175">Coiled coil</keyword>
<evidence type="ECO:0000256" key="3">
    <source>
        <dbReference type="ARBA" id="ARBA00022553"/>
    </source>
</evidence>
<organism evidence="8 9">
    <name type="scientific">Saccoglossus kowalevskii</name>
    <name type="common">Acorn worm</name>
    <dbReference type="NCBI Taxonomy" id="10224"/>
    <lineage>
        <taxon>Eukaryota</taxon>
        <taxon>Metazoa</taxon>
        <taxon>Hemichordata</taxon>
        <taxon>Enteropneusta</taxon>
        <taxon>Harrimaniidae</taxon>
        <taxon>Saccoglossus</taxon>
    </lineage>
</organism>
<accession>A0ABM0GNG5</accession>
<dbReference type="Proteomes" id="UP000694865">
    <property type="component" value="Unplaced"/>
</dbReference>
<sequence>MPKRRSQGRFAKPKKQEYDSDDERAYENIEDPDPQSREFMYDEVDEFHADKEKILLDHPSGIQPADTSDSEDEEVLNLELSEDDEDFGEDDADISSDELEDQNKDNIPDSKAWGKKKNIFYHTDYVDDDLPGLSESDEEAARDEEEQEALALQQRMAETLQEEDFGMELFKVPTVKLEVKKTDKNEQEKVIKDLTKLAKREKLELLKKESPELLELIDDFKIKLREVIDKLQPLMNLLQNDQITDKGAMYIKTKYKLYLNYCINISFYMILKSRHTPIHNHPVIGRLVAYRNLIKQLEPLDKKLEPEITTLLAGEKMVMKTKKRGSVKKDTSSREDKTHKKIKAKKLSSLLDESDEDKPGYHGDEENVDTSVIKEKKTKKRKASKNMFTSEELEALRFYESMRESAKKKKIEVTDLNITAATGIDPEELEKMDPETKRAITYEMAKNKGLTPKRKKSLRNPRVKHREKYRKAKIRRKGQVREVRKEVDRYGGEISGIRAGVIKSIKLKT</sequence>
<feature type="region of interest" description="Disordered" evidence="6">
    <location>
        <begin position="322"/>
        <end position="382"/>
    </location>
</feature>
<protein>
    <submittedName>
        <fullName evidence="9">Something about silencing protein 10-like isoform X1</fullName>
    </submittedName>
</protein>
<dbReference type="Pfam" id="PF09368">
    <property type="entry name" value="Sas10"/>
    <property type="match status" value="1"/>
</dbReference>
<dbReference type="GeneID" id="100375125"/>
<gene>
    <name evidence="9" type="primary">LOC100375125</name>
</gene>
<evidence type="ECO:0000256" key="4">
    <source>
        <dbReference type="ARBA" id="ARBA00023242"/>
    </source>
</evidence>
<evidence type="ECO:0000313" key="9">
    <source>
        <dbReference type="RefSeq" id="XP_002733828.1"/>
    </source>
</evidence>
<evidence type="ECO:0000256" key="5">
    <source>
        <dbReference type="SAM" id="Coils"/>
    </source>
</evidence>
<feature type="coiled-coil region" evidence="5">
    <location>
        <begin position="135"/>
        <end position="204"/>
    </location>
</feature>
<evidence type="ECO:0000256" key="1">
    <source>
        <dbReference type="ARBA" id="ARBA00004123"/>
    </source>
</evidence>
<keyword evidence="8" id="KW-1185">Reference proteome</keyword>
<feature type="compositionally biased region" description="Basic residues" evidence="6">
    <location>
        <begin position="1"/>
        <end position="13"/>
    </location>
</feature>
<feature type="compositionally biased region" description="Basic and acidic residues" evidence="6">
    <location>
        <begin position="34"/>
        <end position="56"/>
    </location>
</feature>
<dbReference type="PANTHER" id="PTHR13237:SF8">
    <property type="entry name" value="SOMETHING ABOUT SILENCING PROTEIN 10"/>
    <property type="match status" value="1"/>
</dbReference>
<feature type="compositionally biased region" description="Acidic residues" evidence="6">
    <location>
        <begin position="68"/>
        <end position="100"/>
    </location>
</feature>
<dbReference type="PANTHER" id="PTHR13237">
    <property type="entry name" value="SOMETHING ABOUT SILENCING PROTEIN 10-RELATED"/>
    <property type="match status" value="1"/>
</dbReference>
<dbReference type="RefSeq" id="XP_002733828.1">
    <property type="nucleotide sequence ID" value="XM_002733782.2"/>
</dbReference>